<accession>A0ABN8KUZ8</accession>
<comment type="caution">
    <text evidence="1">The sequence shown here is derived from an EMBL/GenBank/DDBJ whole genome shotgun (WGS) entry which is preliminary data.</text>
</comment>
<evidence type="ECO:0000313" key="2">
    <source>
        <dbReference type="Proteomes" id="UP000838308"/>
    </source>
</evidence>
<keyword evidence="2" id="KW-1185">Reference proteome</keyword>
<organism evidence="1 2">
    <name type="scientific">Neobacillus rhizosphaerae</name>
    <dbReference type="NCBI Taxonomy" id="2880965"/>
    <lineage>
        <taxon>Bacteria</taxon>
        <taxon>Bacillati</taxon>
        <taxon>Bacillota</taxon>
        <taxon>Bacilli</taxon>
        <taxon>Bacillales</taxon>
        <taxon>Bacillaceae</taxon>
        <taxon>Neobacillus</taxon>
    </lineage>
</organism>
<sequence>MIISYKGDYSLSVAIEDRGEEPVIEIPELSASRRHLSTNGA</sequence>
<dbReference type="EMBL" id="CALBWS010000024">
    <property type="protein sequence ID" value="CAH2716226.1"/>
    <property type="molecule type" value="Genomic_DNA"/>
</dbReference>
<dbReference type="Proteomes" id="UP000838308">
    <property type="component" value="Unassembled WGS sequence"/>
</dbReference>
<proteinExistence type="predicted"/>
<reference evidence="1" key="1">
    <citation type="submission" date="2022-04" db="EMBL/GenBank/DDBJ databases">
        <authorList>
            <person name="Criscuolo A."/>
        </authorList>
    </citation>
    <scope>NUCLEOTIDE SEQUENCE</scope>
    <source>
        <strain evidence="1">CIP111895</strain>
    </source>
</reference>
<protein>
    <submittedName>
        <fullName evidence="1">Uncharacterized protein</fullName>
    </submittedName>
</protein>
<evidence type="ECO:0000313" key="1">
    <source>
        <dbReference type="EMBL" id="CAH2716226.1"/>
    </source>
</evidence>
<name>A0ABN8KUZ8_9BACI</name>
<gene>
    <name evidence="1" type="ORF">BACCIP111895_03410</name>
</gene>